<dbReference type="PANTHER" id="PTHR32347">
    <property type="entry name" value="EFFLUX SYSTEM COMPONENT YKNX-RELATED"/>
    <property type="match status" value="1"/>
</dbReference>
<keyword evidence="4" id="KW-0472">Membrane</keyword>
<keyword evidence="2 3" id="KW-0175">Coiled coil</keyword>
<dbReference type="InterPro" id="IPR050465">
    <property type="entry name" value="UPF0194_transport"/>
</dbReference>
<dbReference type="Gene3D" id="1.20.1600.10">
    <property type="entry name" value="Outer membrane efflux proteins (OEP)"/>
    <property type="match status" value="1"/>
</dbReference>
<dbReference type="Gene3D" id="2.40.50.100">
    <property type="match status" value="2"/>
</dbReference>
<dbReference type="Gene3D" id="2.40.420.20">
    <property type="match status" value="1"/>
</dbReference>
<evidence type="ECO:0000256" key="2">
    <source>
        <dbReference type="ARBA" id="ARBA00023054"/>
    </source>
</evidence>
<evidence type="ECO:0000256" key="3">
    <source>
        <dbReference type="SAM" id="Coils"/>
    </source>
</evidence>
<protein>
    <submittedName>
        <fullName evidence="5">Biotin-lipoyl like</fullName>
    </submittedName>
</protein>
<dbReference type="SUPFAM" id="SSF56954">
    <property type="entry name" value="Outer membrane efflux proteins (OEP)"/>
    <property type="match status" value="1"/>
</dbReference>
<accession>A0A239IIQ5</accession>
<sequence length="438" mass="48299">MKALEEDANIRRRKITGKATIIFLTVMLLLTFFSKTINNFTLPKVTYETPSSGTLIKEVSDTGNVQAKIIHDQYVRSNMKVTGVTVEVGDSVKRGQTLLTLDTTDIENQLKDEQDKYAQKKLHLERLIQAGEKLEEANSPGNLLSLDKAVQTARQNLEKAQRDYDNNKILYEAGAIPANAFADGEMSLDSARMDYEIAKNNRDKAIRDNNRDIENNNRDIETTKLDIAMAERKIAELAKEVNMSTVTAPCDGIVTELYYSEGMTANTSQPLYKIADINGGFQFVATVNVSAAEYLEVGDTAEISIHSFNNRRIEGKVGQIKDNQQHIGVKKDVIIDISSEELIGGEIGTASIRKNMGSYNILVSNSAVGLDSDGHFVYILKEREGPLGNEFYVEKVSVSTGDSDNIKTAILSGINARDQVVSNSDKPLSDGSRVMLAD</sequence>
<feature type="coiled-coil region" evidence="3">
    <location>
        <begin position="110"/>
        <end position="240"/>
    </location>
</feature>
<dbReference type="GO" id="GO:0030313">
    <property type="term" value="C:cell envelope"/>
    <property type="evidence" value="ECO:0007669"/>
    <property type="project" value="UniProtKB-SubCell"/>
</dbReference>
<keyword evidence="4" id="KW-0812">Transmembrane</keyword>
<keyword evidence="4" id="KW-1133">Transmembrane helix</keyword>
<evidence type="ECO:0000313" key="6">
    <source>
        <dbReference type="Proteomes" id="UP000198304"/>
    </source>
</evidence>
<reference evidence="5 6" key="1">
    <citation type="submission" date="2017-06" db="EMBL/GenBank/DDBJ databases">
        <authorList>
            <person name="Kim H.J."/>
            <person name="Triplett B.A."/>
        </authorList>
    </citation>
    <scope>NUCLEOTIDE SEQUENCE [LARGE SCALE GENOMIC DNA]</scope>
    <source>
        <strain evidence="5 6">SCA</strain>
    </source>
</reference>
<evidence type="ECO:0000256" key="1">
    <source>
        <dbReference type="ARBA" id="ARBA00004196"/>
    </source>
</evidence>
<keyword evidence="6" id="KW-1185">Reference proteome</keyword>
<gene>
    <name evidence="5" type="ORF">SAMN05446037_102836</name>
</gene>
<evidence type="ECO:0000256" key="4">
    <source>
        <dbReference type="SAM" id="Phobius"/>
    </source>
</evidence>
<dbReference type="Proteomes" id="UP000198304">
    <property type="component" value="Unassembled WGS sequence"/>
</dbReference>
<dbReference type="PANTHER" id="PTHR32347:SF14">
    <property type="entry name" value="EFFLUX SYSTEM COMPONENT YKNX-RELATED"/>
    <property type="match status" value="1"/>
</dbReference>
<evidence type="ECO:0000313" key="5">
    <source>
        <dbReference type="EMBL" id="SNS93445.1"/>
    </source>
</evidence>
<dbReference type="AlphaFoldDB" id="A0A239IIQ5"/>
<proteinExistence type="predicted"/>
<dbReference type="GO" id="GO:0015562">
    <property type="term" value="F:efflux transmembrane transporter activity"/>
    <property type="evidence" value="ECO:0007669"/>
    <property type="project" value="InterPro"/>
</dbReference>
<dbReference type="OrthoDB" id="1993375at2"/>
<feature type="transmembrane region" description="Helical" evidence="4">
    <location>
        <begin position="15"/>
        <end position="33"/>
    </location>
</feature>
<dbReference type="EMBL" id="FZOJ01000028">
    <property type="protein sequence ID" value="SNS93445.1"/>
    <property type="molecule type" value="Genomic_DNA"/>
</dbReference>
<name>A0A239IIQ5_9FIRM</name>
<comment type="subcellular location">
    <subcellularLocation>
        <location evidence="1">Cell envelope</location>
    </subcellularLocation>
</comment>
<organism evidence="5 6">
    <name type="scientific">Anaerovirgula multivorans</name>
    <dbReference type="NCBI Taxonomy" id="312168"/>
    <lineage>
        <taxon>Bacteria</taxon>
        <taxon>Bacillati</taxon>
        <taxon>Bacillota</taxon>
        <taxon>Clostridia</taxon>
        <taxon>Peptostreptococcales</taxon>
        <taxon>Natronincolaceae</taxon>
        <taxon>Anaerovirgula</taxon>
    </lineage>
</organism>